<comment type="caution">
    <text evidence="2">The sequence shown here is derived from an EMBL/GenBank/DDBJ whole genome shotgun (WGS) entry which is preliminary data.</text>
</comment>
<reference evidence="2 3" key="1">
    <citation type="submission" date="2016-11" db="EMBL/GenBank/DDBJ databases">
        <authorList>
            <person name="Varghese N."/>
            <person name="Submissions S."/>
        </authorList>
    </citation>
    <scope>NUCLEOTIDE SEQUENCE [LARGE SCALE GENOMIC DNA]</scope>
    <source>
        <strain evidence="2 3">DSM 21988</strain>
    </source>
</reference>
<keyword evidence="1" id="KW-0732">Signal</keyword>
<feature type="chain" id="PRO_5046681432" evidence="1">
    <location>
        <begin position="23"/>
        <end position="148"/>
    </location>
</feature>
<evidence type="ECO:0000313" key="3">
    <source>
        <dbReference type="Proteomes" id="UP000184290"/>
    </source>
</evidence>
<dbReference type="RefSeq" id="WP_060608899.1">
    <property type="nucleotide sequence ID" value="NZ_FQZC01000004.1"/>
</dbReference>
<dbReference type="EMBL" id="FQZC01000004">
    <property type="protein sequence ID" value="SHJ76105.1"/>
    <property type="molecule type" value="Genomic_DNA"/>
</dbReference>
<evidence type="ECO:0000256" key="1">
    <source>
        <dbReference type="SAM" id="SignalP"/>
    </source>
</evidence>
<organism evidence="2 3">
    <name type="scientific">Aureimonas altamirensis DSM 21988</name>
    <dbReference type="NCBI Taxonomy" id="1121026"/>
    <lineage>
        <taxon>Bacteria</taxon>
        <taxon>Pseudomonadati</taxon>
        <taxon>Pseudomonadota</taxon>
        <taxon>Alphaproteobacteria</taxon>
        <taxon>Hyphomicrobiales</taxon>
        <taxon>Aurantimonadaceae</taxon>
        <taxon>Aureimonas</taxon>
    </lineage>
</organism>
<sequence length="148" mass="15504">MRIRLRYLGFFLPLLVCGPAAAAGWGFSDGAAPQLSYDGGSAGPAFRCMGEGTIQTTVPGGGGRFQPGRAYTVTLSIDGLAFLMTMRVEPQPGGDVFVLLRSLAESEELLAALARGKDLEVASPAGHYRMPLDGSSRAVAALRRACAR</sequence>
<proteinExistence type="predicted"/>
<protein>
    <submittedName>
        <fullName evidence="2">Uncharacterized protein</fullName>
    </submittedName>
</protein>
<dbReference type="Proteomes" id="UP000184290">
    <property type="component" value="Unassembled WGS sequence"/>
</dbReference>
<name>A0ABY1IPC2_9HYPH</name>
<gene>
    <name evidence="2" type="ORF">SAMN02745911_3238</name>
</gene>
<keyword evidence="3" id="KW-1185">Reference proteome</keyword>
<evidence type="ECO:0000313" key="2">
    <source>
        <dbReference type="EMBL" id="SHJ76105.1"/>
    </source>
</evidence>
<feature type="signal peptide" evidence="1">
    <location>
        <begin position="1"/>
        <end position="22"/>
    </location>
</feature>
<accession>A0ABY1IPC2</accession>